<dbReference type="EMBL" id="JAENGZ010000810">
    <property type="protein sequence ID" value="KAG6953632.1"/>
    <property type="molecule type" value="Genomic_DNA"/>
</dbReference>
<gene>
    <name evidence="1" type="ORF">JG687_00012284</name>
</gene>
<reference evidence="1" key="1">
    <citation type="submission" date="2021-01" db="EMBL/GenBank/DDBJ databases">
        <title>Phytophthora aleatoria, a newly-described species from Pinus radiata is distinct from Phytophthora cactorum isolates based on comparative genomics.</title>
        <authorList>
            <person name="Mcdougal R."/>
            <person name="Panda P."/>
            <person name="Williams N."/>
            <person name="Studholme D.J."/>
        </authorList>
    </citation>
    <scope>NUCLEOTIDE SEQUENCE</scope>
    <source>
        <strain evidence="1">NZFS 3830</strain>
    </source>
</reference>
<comment type="caution">
    <text evidence="1">The sequence shown here is derived from an EMBL/GenBank/DDBJ whole genome shotgun (WGS) entry which is preliminary data.</text>
</comment>
<protein>
    <submittedName>
        <fullName evidence="1">Uncharacterized protein</fullName>
    </submittedName>
</protein>
<sequence length="155" mass="17185">MRCRYCKNTVSAFMKNTRMHLSNCDAIPSPIGRLLIDKTLAFDEYIQQLAVMSELRWIPSLLLRRMNPGGHQHVQPRLLEKFFSSSQQPMGSASLSTSLIGGCYRSSMAQIASAMVMAPSTTIGVDGVTKIIPRSMNNVIAHAPAHGLWNSYEQT</sequence>
<organism evidence="1 2">
    <name type="scientific">Phytophthora cactorum</name>
    <dbReference type="NCBI Taxonomy" id="29920"/>
    <lineage>
        <taxon>Eukaryota</taxon>
        <taxon>Sar</taxon>
        <taxon>Stramenopiles</taxon>
        <taxon>Oomycota</taxon>
        <taxon>Peronosporomycetes</taxon>
        <taxon>Peronosporales</taxon>
        <taxon>Peronosporaceae</taxon>
        <taxon>Phytophthora</taxon>
    </lineage>
</organism>
<evidence type="ECO:0000313" key="2">
    <source>
        <dbReference type="Proteomes" id="UP000688947"/>
    </source>
</evidence>
<accession>A0A8T1U4R6</accession>
<dbReference type="AlphaFoldDB" id="A0A8T1U4R6"/>
<dbReference type="Proteomes" id="UP000688947">
    <property type="component" value="Unassembled WGS sequence"/>
</dbReference>
<name>A0A8T1U4R6_9STRA</name>
<proteinExistence type="predicted"/>
<evidence type="ECO:0000313" key="1">
    <source>
        <dbReference type="EMBL" id="KAG6953632.1"/>
    </source>
</evidence>